<evidence type="ECO:0000256" key="1">
    <source>
        <dbReference type="SAM" id="MobiDB-lite"/>
    </source>
</evidence>
<organism evidence="4">
    <name type="scientific">Volvox carteri f. nagariensis</name>
    <dbReference type="NCBI Taxonomy" id="3068"/>
    <lineage>
        <taxon>Eukaryota</taxon>
        <taxon>Viridiplantae</taxon>
        <taxon>Chlorophyta</taxon>
        <taxon>core chlorophytes</taxon>
        <taxon>Chlorophyceae</taxon>
        <taxon>CS clade</taxon>
        <taxon>Chlamydomonadales</taxon>
        <taxon>Volvocaceae</taxon>
        <taxon>Volvox</taxon>
    </lineage>
</organism>
<feature type="domain" description="Proteasome activator Blm10 middle HEAT repeats region" evidence="2">
    <location>
        <begin position="308"/>
        <end position="350"/>
    </location>
</feature>
<sequence>MAPRIWQKWLPQDIAQGIQDEEPGRFAALSRCVCAEVDAILRDDVDPNRWHRLVKWLSHVNTFSNRHQDFPAEHVLPLAEALWRSVSESWRDLEAQVRITECLTKLLRTHKRTLRRAHLQLPWRPLFAVLKRLHGLPLPKLEGVGLIMARGTALVKLVSKARRFFEPNALGEVWCELRPSILAVDRRPSEGYEALGYLQLFAPTHGMCRCNWQLSTAGCWSVLNWQPHLPHIFASLTGFFDVPIGTSRAVGDIITRSTPGRASVLFGDQMGYGSFHAARLVVHLLRCTADPQRGPPTAAAAAAAASHLEHLTSLLEQYYHPSNTGKWCRDLGTLLKHLVKAAVKQLERQQPPPPQPPLAAATAADGRMACNDDEDVHGGNDDDDELADHEFELLQLEGGGDGGQGSPAVAAVAATGVASSRPWVSELREAELQRLASCCVTLAARAQFSKDSGISTVSVKALSQLALVAPGRVLPLVLERFRTALATATATHQLVAATTTLALCVRPLLLAGWAAGGESEGEERETAAQLVSEALTAVLPGFDANDEPKTNAVLQLYVSAISSLPRLRGAGEGDETDEAAAAEEAEEHSFGRAVQPAGGTGSTAAAVAPMGVDAAAAAAAANSGAAAGGSSGGVGGELTLSLYVEEWAEEVLERCLALLQNLDSGPGQGGTDMASRGGGSAASTSSFLTRGCLASRALALADRFLEVNSLVLQEEAATLGAVVVMTLPRYWMDPHLPWLRPAGHPESVPLVPGRGVELWVDKFGTGYQPPRWLGPSSEHLALANQLIRLRLLRPAQRLRALMRGAQTTTATTTTASAASAATTTAGTGGGVDGGGVVAKLHVRGELLKLAEALVDICSALGSSGDPELLAVASRCAGVLLTAGSIEHAAQVDERGQKATDDTQSDVPAATRLMAESWTSSAPLVWRRRMPPWLVQARLQNQLVSRSADAAFRSAAWCTTRHPQMTRLEQRFPCLAPVYLPYFLATLADVPYDWAPTTPLSPPPLTDFCASVRAAAFGGGSTAVAASGAAAGALACIFSPPPLSEIDRDGKVVGACHTMNKALNFWRLISRSPTWLGATLAALLAARTHNASVPQKALGDLLLTFAGRFLHPPALSYADSGGVNGGLYGDLVRSLVEVARPGAMARRGAPFRYTIIANVMLTLMLPYRYGASADVSDYGGAGGTFLPLCVVVEYGAPLPQLKDVLRATIASASASASASTSTVAGAEPPPGASGAPSSGCGGAAGGGDGGDSGSGSVWGFRLIHALALNHTELDSAEALKDKRGAGLLALHQRVLRMTFEELAGGLASVPLERLSKWPNDGLPTPAAVMEGLFAVRHARLVQLLAAAAPEEMLSALRGHIELLTAAGHVTATGGEGGDKAEMATAAEVLAGLIASGAPWVAADGGTAGGAGSSGAGAGGGVGGGWAVAALARAISGTNLDMSETWALSYRYVVQQCSTPFATSYIFSSCIRILKGIPYTGIPTHPPALVRLYAVRGILDGLVPEGPSAAADRRPLLPRPPLAAGLTDGTLVTALGDLLRLTVPSPLAPPPVTAAASTLAAEADVNAAAGGSTAVTASGGGGGGGMPARIKRLRCVGAVVRELTRLDPCNELPLPVRLFWRGLLDELHSVSSSLDCLGLRDQLRGPITDTLAYFGATTDEVEVEVELDGAGSSGGVAGAVMLLVRPGGSQLPSYHASLQDLRTRARNLALTVAARFNDAAVQAQDARAAEANTMAAAVAPPPASPRASPGVATAAAASDSPVSRAATDDLVLVDAVDVVSVPASASASETTSPGGGAAAGLATAAEPMDVDTVAAAAGGGAGASSASAAVAHLGLGLEVQLDAAARHRSPGLRELVVGMLPGLLRLQDVAAAAMVQQLFYTSGGYTL</sequence>
<feature type="domain" description="Proteasome activator Blm10 middle HEAT repeats region" evidence="2">
    <location>
        <begin position="433"/>
        <end position="565"/>
    </location>
</feature>
<name>D8U031_VOLCA</name>
<dbReference type="InterPro" id="IPR032430">
    <property type="entry name" value="Blm10_mid"/>
</dbReference>
<dbReference type="Proteomes" id="UP000001058">
    <property type="component" value="Unassembled WGS sequence"/>
</dbReference>
<dbReference type="KEGG" id="vcn:VOLCADRAFT_92605"/>
<feature type="compositionally biased region" description="Acidic residues" evidence="1">
    <location>
        <begin position="371"/>
        <end position="385"/>
    </location>
</feature>
<dbReference type="InterPro" id="IPR035309">
    <property type="entry name" value="PSME4"/>
</dbReference>
<feature type="compositionally biased region" description="Low complexity" evidence="1">
    <location>
        <begin position="807"/>
        <end position="825"/>
    </location>
</feature>
<dbReference type="GO" id="GO:0005634">
    <property type="term" value="C:nucleus"/>
    <property type="evidence" value="ECO:0007669"/>
    <property type="project" value="TreeGrafter"/>
</dbReference>
<dbReference type="PANTHER" id="PTHR32170">
    <property type="entry name" value="PROTEASOME ACTIVATOR COMPLEX SUBUNIT 4"/>
    <property type="match status" value="1"/>
</dbReference>
<feature type="region of interest" description="Disordered" evidence="1">
    <location>
        <begin position="1218"/>
        <end position="1247"/>
    </location>
</feature>
<keyword evidence="4" id="KW-1185">Reference proteome</keyword>
<dbReference type="STRING" id="3068.D8U031"/>
<dbReference type="OrthoDB" id="544598at2759"/>
<dbReference type="PANTHER" id="PTHR32170:SF3">
    <property type="entry name" value="PROTEASOME ACTIVATOR COMPLEX SUBUNIT 4"/>
    <property type="match status" value="1"/>
</dbReference>
<feature type="region of interest" description="Disordered" evidence="1">
    <location>
        <begin position="1735"/>
        <end position="1757"/>
    </location>
</feature>
<evidence type="ECO:0000259" key="2">
    <source>
        <dbReference type="Pfam" id="PF16507"/>
    </source>
</evidence>
<gene>
    <name evidence="3" type="ORF">VOLCADRAFT_92605</name>
</gene>
<evidence type="ECO:0000313" key="3">
    <source>
        <dbReference type="EMBL" id="EFJ46867.1"/>
    </source>
</evidence>
<dbReference type="EMBL" id="GL378348">
    <property type="protein sequence ID" value="EFJ46867.1"/>
    <property type="molecule type" value="Genomic_DNA"/>
</dbReference>
<dbReference type="Pfam" id="PF16507">
    <property type="entry name" value="HEAT_PSME4_mid"/>
    <property type="match status" value="2"/>
</dbReference>
<protein>
    <recommendedName>
        <fullName evidence="2">Proteasome activator Blm10 middle HEAT repeats region domain-containing protein</fullName>
    </recommendedName>
</protein>
<proteinExistence type="predicted"/>
<accession>D8U031</accession>
<feature type="compositionally biased region" description="Low complexity" evidence="1">
    <location>
        <begin position="1743"/>
        <end position="1757"/>
    </location>
</feature>
<evidence type="ECO:0000313" key="4">
    <source>
        <dbReference type="Proteomes" id="UP000001058"/>
    </source>
</evidence>
<reference evidence="3 4" key="1">
    <citation type="journal article" date="2010" name="Science">
        <title>Genomic analysis of organismal complexity in the multicellular green alga Volvox carteri.</title>
        <authorList>
            <person name="Prochnik S.E."/>
            <person name="Umen J."/>
            <person name="Nedelcu A.M."/>
            <person name="Hallmann A."/>
            <person name="Miller S.M."/>
            <person name="Nishii I."/>
            <person name="Ferris P."/>
            <person name="Kuo A."/>
            <person name="Mitros T."/>
            <person name="Fritz-Laylin L.K."/>
            <person name="Hellsten U."/>
            <person name="Chapman J."/>
            <person name="Simakov O."/>
            <person name="Rensing S.A."/>
            <person name="Terry A."/>
            <person name="Pangilinan J."/>
            <person name="Kapitonov V."/>
            <person name="Jurka J."/>
            <person name="Salamov A."/>
            <person name="Shapiro H."/>
            <person name="Schmutz J."/>
            <person name="Grimwood J."/>
            <person name="Lindquist E."/>
            <person name="Lucas S."/>
            <person name="Grigoriev I.V."/>
            <person name="Schmitt R."/>
            <person name="Kirk D."/>
            <person name="Rokhsar D.S."/>
        </authorList>
    </citation>
    <scope>NUCLEOTIDE SEQUENCE [LARGE SCALE GENOMIC DNA]</scope>
    <source>
        <strain evidence="4">f. Nagariensis / Eve</strain>
    </source>
</reference>
<feature type="compositionally biased region" description="Low complexity" evidence="1">
    <location>
        <begin position="1218"/>
        <end position="1237"/>
    </location>
</feature>
<dbReference type="InParanoid" id="D8U031"/>
<feature type="compositionally biased region" description="Gly residues" evidence="1">
    <location>
        <begin position="1238"/>
        <end position="1247"/>
    </location>
</feature>
<dbReference type="GO" id="GO:0070628">
    <property type="term" value="F:proteasome binding"/>
    <property type="evidence" value="ECO:0007669"/>
    <property type="project" value="InterPro"/>
</dbReference>
<dbReference type="eggNOG" id="KOG1851">
    <property type="taxonomic scope" value="Eukaryota"/>
</dbReference>
<dbReference type="RefSeq" id="XP_002952076.1">
    <property type="nucleotide sequence ID" value="XM_002952030.1"/>
</dbReference>
<dbReference type="GeneID" id="9628326"/>
<feature type="region of interest" description="Disordered" evidence="1">
    <location>
        <begin position="807"/>
        <end position="830"/>
    </location>
</feature>
<feature type="region of interest" description="Disordered" evidence="1">
    <location>
        <begin position="346"/>
        <end position="385"/>
    </location>
</feature>
<dbReference type="GO" id="GO:0010499">
    <property type="term" value="P:proteasomal ubiquitin-independent protein catabolic process"/>
    <property type="evidence" value="ECO:0007669"/>
    <property type="project" value="TreeGrafter"/>
</dbReference>
<dbReference type="GO" id="GO:0016504">
    <property type="term" value="F:peptidase activator activity"/>
    <property type="evidence" value="ECO:0007669"/>
    <property type="project" value="InterPro"/>
</dbReference>
<dbReference type="GO" id="GO:0005829">
    <property type="term" value="C:cytosol"/>
    <property type="evidence" value="ECO:0007669"/>
    <property type="project" value="TreeGrafter"/>
</dbReference>